<dbReference type="Pfam" id="PF23259">
    <property type="entry name" value="CHX17_C"/>
    <property type="match status" value="1"/>
</dbReference>
<keyword evidence="8 10" id="KW-0472">Membrane</keyword>
<dbReference type="InterPro" id="IPR057290">
    <property type="entry name" value="CHX17_C"/>
</dbReference>
<keyword evidence="5" id="KW-0630">Potassium</keyword>
<feature type="domain" description="Cation/H(+) antiporter C-terminal" evidence="13">
    <location>
        <begin position="609"/>
        <end position="754"/>
    </location>
</feature>
<evidence type="ECO:0000313" key="15">
    <source>
        <dbReference type="Proteomes" id="UP001054252"/>
    </source>
</evidence>
<dbReference type="Proteomes" id="UP001054252">
    <property type="component" value="Unassembled WGS sequence"/>
</dbReference>
<dbReference type="GO" id="GO:0012505">
    <property type="term" value="C:endomembrane system"/>
    <property type="evidence" value="ECO:0007669"/>
    <property type="project" value="TreeGrafter"/>
</dbReference>
<dbReference type="GO" id="GO:0006885">
    <property type="term" value="P:regulation of pH"/>
    <property type="evidence" value="ECO:0007669"/>
    <property type="project" value="TreeGrafter"/>
</dbReference>
<accession>A0AAV5HZI9</accession>
<name>A0AAV5HZI9_9ROSI</name>
<feature type="transmembrane region" description="Helical" evidence="10">
    <location>
        <begin position="99"/>
        <end position="119"/>
    </location>
</feature>
<dbReference type="InterPro" id="IPR057291">
    <property type="entry name" value="CHX17_2nd"/>
</dbReference>
<evidence type="ECO:0000256" key="1">
    <source>
        <dbReference type="ARBA" id="ARBA00004141"/>
    </source>
</evidence>
<dbReference type="Pfam" id="PF00999">
    <property type="entry name" value="Na_H_Exchanger"/>
    <property type="match status" value="1"/>
</dbReference>
<evidence type="ECO:0000256" key="2">
    <source>
        <dbReference type="ARBA" id="ARBA00022448"/>
    </source>
</evidence>
<evidence type="ECO:0008006" key="16">
    <source>
        <dbReference type="Google" id="ProtNLM"/>
    </source>
</evidence>
<comment type="subcellular location">
    <subcellularLocation>
        <location evidence="1">Membrane</location>
        <topology evidence="1">Multi-pass membrane protein</topology>
    </subcellularLocation>
</comment>
<evidence type="ECO:0000256" key="9">
    <source>
        <dbReference type="ARBA" id="ARBA00038341"/>
    </source>
</evidence>
<sequence>MASDDGLEPQYSIDDGTCWRFQPVISEGFWNLKSGENIVTKRPLLLLEIQLALIFILTSTIHLCLRRLHFPRLLSEFLAGLFLGNSFLGRFYPNFSHALFPLSSIKLLVTLTRFGYLFFMFMIGMKMDVGLMMKSGKREWIIGSITNIFPSFVLLSIAKHISLKVDNIPPNDTTWVRIVSGAIMITSFPTVACLLMHLKIINSELGHLALSSALVANLMTVIMVSLLSWSHLLAMSSSSVAMKAMFLSISLVVFILAVLLPMMFWIVKRTPEGKPVKDSYICLVVIALLSVAVAGDNVGLQFLYGPFTLGLAVPTGPPLASVVVEKLDAIISGLMLPLLATICGYKTNLWELERRPPLYLVFLVTFGLLFKMALCFASAICFRMPHKDAAALALILTAKGVFELAIINKASEKMLHDPSKTYAGYQKRNVLNSCFNDGVRVLACAERQDDALAAIKLLEISISTKQSPMSVFGLYLEELKGGSTPLLLTHQRGQKSSCSDGFRWQPIIDVFNYFESQHKKLVNVRVFKAMSPAKLMHEDICWVAFVNSVVLIRLLFHRKWNNKGMMTADSKNLRTLNCNVLKKAPCSVGILIDRSRARYPSISALSPSYQIAVIYEGGNDDREALALARRMTGSTTVHLTTFRLLALNDDSQKEWDDSMDNAALRAFKHESAKNANLMYKEVIVEDGVNTTSFIGSLLEGDNFDLTLVGRRHGTGSRITAGLSEWSELPELGAIGELLASSDIRSTVSVLVVQQQII</sequence>
<evidence type="ECO:0000256" key="7">
    <source>
        <dbReference type="ARBA" id="ARBA00023065"/>
    </source>
</evidence>
<evidence type="ECO:0000256" key="8">
    <source>
        <dbReference type="ARBA" id="ARBA00023136"/>
    </source>
</evidence>
<gene>
    <name evidence="14" type="ORF">SLEP1_g5958</name>
</gene>
<protein>
    <recommendedName>
        <fullName evidence="16">Cation/H+ exchanger domain-containing protein</fullName>
    </recommendedName>
</protein>
<feature type="transmembrane region" description="Helical" evidence="10">
    <location>
        <begin position="244"/>
        <end position="267"/>
    </location>
</feature>
<organism evidence="14 15">
    <name type="scientific">Rubroshorea leprosula</name>
    <dbReference type="NCBI Taxonomy" id="152421"/>
    <lineage>
        <taxon>Eukaryota</taxon>
        <taxon>Viridiplantae</taxon>
        <taxon>Streptophyta</taxon>
        <taxon>Embryophyta</taxon>
        <taxon>Tracheophyta</taxon>
        <taxon>Spermatophyta</taxon>
        <taxon>Magnoliopsida</taxon>
        <taxon>eudicotyledons</taxon>
        <taxon>Gunneridae</taxon>
        <taxon>Pentapetalae</taxon>
        <taxon>rosids</taxon>
        <taxon>malvids</taxon>
        <taxon>Malvales</taxon>
        <taxon>Dipterocarpaceae</taxon>
        <taxon>Rubroshorea</taxon>
    </lineage>
</organism>
<keyword evidence="15" id="KW-1185">Reference proteome</keyword>
<feature type="transmembrane region" description="Helical" evidence="10">
    <location>
        <begin position="279"/>
        <end position="304"/>
    </location>
</feature>
<keyword evidence="6 10" id="KW-1133">Transmembrane helix</keyword>
<evidence type="ECO:0000259" key="12">
    <source>
        <dbReference type="Pfam" id="PF23256"/>
    </source>
</evidence>
<feature type="transmembrane region" description="Helical" evidence="10">
    <location>
        <begin position="44"/>
        <end position="65"/>
    </location>
</feature>
<dbReference type="PANTHER" id="PTHR32468">
    <property type="entry name" value="CATION/H + ANTIPORTER"/>
    <property type="match status" value="1"/>
</dbReference>
<evidence type="ECO:0000256" key="10">
    <source>
        <dbReference type="SAM" id="Phobius"/>
    </source>
</evidence>
<proteinExistence type="inferred from homology"/>
<comment type="similarity">
    <text evidence="9">Belongs to the monovalent cation:proton antiporter 2 (CPA2) transporter (TC 2.A.37) family. CHX (TC 2.A.37.4) subfamily.</text>
</comment>
<dbReference type="PANTHER" id="PTHR32468:SF22">
    <property type="entry name" value="CATION_H(+) ANTIPORTER 3-LIKE"/>
    <property type="match status" value="1"/>
</dbReference>
<evidence type="ECO:0000313" key="14">
    <source>
        <dbReference type="EMBL" id="GKU92195.1"/>
    </source>
</evidence>
<feature type="transmembrane region" description="Helical" evidence="10">
    <location>
        <begin position="77"/>
        <end position="93"/>
    </location>
</feature>
<dbReference type="InterPro" id="IPR050794">
    <property type="entry name" value="CPA2_transporter"/>
</dbReference>
<reference evidence="14 15" key="1">
    <citation type="journal article" date="2021" name="Commun. Biol.">
        <title>The genome of Shorea leprosula (Dipterocarpaceae) highlights the ecological relevance of drought in aseasonal tropical rainforests.</title>
        <authorList>
            <person name="Ng K.K.S."/>
            <person name="Kobayashi M.J."/>
            <person name="Fawcett J.A."/>
            <person name="Hatakeyama M."/>
            <person name="Paape T."/>
            <person name="Ng C.H."/>
            <person name="Ang C.C."/>
            <person name="Tnah L.H."/>
            <person name="Lee C.T."/>
            <person name="Nishiyama T."/>
            <person name="Sese J."/>
            <person name="O'Brien M.J."/>
            <person name="Copetti D."/>
            <person name="Mohd Noor M.I."/>
            <person name="Ong R.C."/>
            <person name="Putra M."/>
            <person name="Sireger I.Z."/>
            <person name="Indrioko S."/>
            <person name="Kosugi Y."/>
            <person name="Izuno A."/>
            <person name="Isagi Y."/>
            <person name="Lee S.L."/>
            <person name="Shimizu K.K."/>
        </authorList>
    </citation>
    <scope>NUCLEOTIDE SEQUENCE [LARGE SCALE GENOMIC DNA]</scope>
    <source>
        <strain evidence="14">214</strain>
    </source>
</reference>
<evidence type="ECO:0000259" key="11">
    <source>
        <dbReference type="Pfam" id="PF00999"/>
    </source>
</evidence>
<keyword evidence="3" id="KW-0633">Potassium transport</keyword>
<feature type="transmembrane region" description="Helical" evidence="10">
    <location>
        <begin position="358"/>
        <end position="382"/>
    </location>
</feature>
<evidence type="ECO:0000256" key="5">
    <source>
        <dbReference type="ARBA" id="ARBA00022958"/>
    </source>
</evidence>
<evidence type="ECO:0000256" key="4">
    <source>
        <dbReference type="ARBA" id="ARBA00022692"/>
    </source>
</evidence>
<keyword evidence="4 10" id="KW-0812">Transmembrane</keyword>
<dbReference type="GO" id="GO:0006813">
    <property type="term" value="P:potassium ion transport"/>
    <property type="evidence" value="ECO:0007669"/>
    <property type="project" value="UniProtKB-KW"/>
</dbReference>
<evidence type="ECO:0000256" key="3">
    <source>
        <dbReference type="ARBA" id="ARBA00022538"/>
    </source>
</evidence>
<feature type="transmembrane region" description="Helical" evidence="10">
    <location>
        <begin position="178"/>
        <end position="196"/>
    </location>
</feature>
<keyword evidence="2" id="KW-0813">Transport</keyword>
<dbReference type="Pfam" id="PF23256">
    <property type="entry name" value="CHX17_2nd"/>
    <property type="match status" value="1"/>
</dbReference>
<evidence type="ECO:0000256" key="6">
    <source>
        <dbReference type="ARBA" id="ARBA00022989"/>
    </source>
</evidence>
<comment type="caution">
    <text evidence="14">The sequence shown here is derived from an EMBL/GenBank/DDBJ whole genome shotgun (WGS) entry which is preliminary data.</text>
</comment>
<dbReference type="EMBL" id="BPVZ01000005">
    <property type="protein sequence ID" value="GKU92195.1"/>
    <property type="molecule type" value="Genomic_DNA"/>
</dbReference>
<dbReference type="GO" id="GO:1902600">
    <property type="term" value="P:proton transmembrane transport"/>
    <property type="evidence" value="ECO:0007669"/>
    <property type="project" value="InterPro"/>
</dbReference>
<feature type="domain" description="Cation/H+ exchanger transmembrane" evidence="11">
    <location>
        <begin position="56"/>
        <end position="412"/>
    </location>
</feature>
<feature type="transmembrane region" description="Helical" evidence="10">
    <location>
        <begin position="208"/>
        <end position="232"/>
    </location>
</feature>
<feature type="transmembrane region" description="Helical" evidence="10">
    <location>
        <begin position="140"/>
        <end position="158"/>
    </location>
</feature>
<dbReference type="GO" id="GO:0015297">
    <property type="term" value="F:antiporter activity"/>
    <property type="evidence" value="ECO:0007669"/>
    <property type="project" value="InterPro"/>
</dbReference>
<dbReference type="InterPro" id="IPR038770">
    <property type="entry name" value="Na+/solute_symporter_sf"/>
</dbReference>
<dbReference type="Gene3D" id="1.20.1530.20">
    <property type="match status" value="1"/>
</dbReference>
<feature type="domain" description="Cation/H(+) antiporter central" evidence="12">
    <location>
        <begin position="517"/>
        <end position="597"/>
    </location>
</feature>
<evidence type="ECO:0000259" key="13">
    <source>
        <dbReference type="Pfam" id="PF23259"/>
    </source>
</evidence>
<dbReference type="GO" id="GO:0016020">
    <property type="term" value="C:membrane"/>
    <property type="evidence" value="ECO:0007669"/>
    <property type="project" value="UniProtKB-SubCell"/>
</dbReference>
<keyword evidence="7" id="KW-0406">Ion transport</keyword>
<dbReference type="InterPro" id="IPR006153">
    <property type="entry name" value="Cation/H_exchanger_TM"/>
</dbReference>
<dbReference type="AlphaFoldDB" id="A0AAV5HZI9"/>